<dbReference type="STRING" id="1802056.A2954_00910"/>
<evidence type="ECO:0000313" key="2">
    <source>
        <dbReference type="EMBL" id="OGK42388.1"/>
    </source>
</evidence>
<evidence type="ECO:0000313" key="3">
    <source>
        <dbReference type="Proteomes" id="UP000177698"/>
    </source>
</evidence>
<gene>
    <name evidence="2" type="ORF">A2954_00910</name>
</gene>
<name>A0A1F7IGA5_9BACT</name>
<organism evidence="2 3">
    <name type="scientific">Candidatus Roizmanbacteria bacterium RIFCSPLOWO2_01_FULL_37_12</name>
    <dbReference type="NCBI Taxonomy" id="1802056"/>
    <lineage>
        <taxon>Bacteria</taxon>
        <taxon>Candidatus Roizmaniibacteriota</taxon>
    </lineage>
</organism>
<proteinExistence type="predicted"/>
<dbReference type="AlphaFoldDB" id="A0A1F7IGA5"/>
<reference evidence="2 3" key="1">
    <citation type="journal article" date="2016" name="Nat. Commun.">
        <title>Thousands of microbial genomes shed light on interconnected biogeochemical processes in an aquifer system.</title>
        <authorList>
            <person name="Anantharaman K."/>
            <person name="Brown C.T."/>
            <person name="Hug L.A."/>
            <person name="Sharon I."/>
            <person name="Castelle C.J."/>
            <person name="Probst A.J."/>
            <person name="Thomas B.C."/>
            <person name="Singh A."/>
            <person name="Wilkins M.J."/>
            <person name="Karaoz U."/>
            <person name="Brodie E.L."/>
            <person name="Williams K.H."/>
            <person name="Hubbard S.S."/>
            <person name="Banfield J.F."/>
        </authorList>
    </citation>
    <scope>NUCLEOTIDE SEQUENCE [LARGE SCALE GENOMIC DNA]</scope>
</reference>
<protein>
    <recommendedName>
        <fullName evidence="1">PIN domain-containing protein</fullName>
    </recommendedName>
</protein>
<feature type="domain" description="PIN" evidence="1">
    <location>
        <begin position="21"/>
        <end position="144"/>
    </location>
</feature>
<dbReference type="InterPro" id="IPR002716">
    <property type="entry name" value="PIN_dom"/>
</dbReference>
<accession>A0A1F7IGA5</accession>
<dbReference type="InterPro" id="IPR029060">
    <property type="entry name" value="PIN-like_dom_sf"/>
</dbReference>
<sequence length="154" mass="17779">MGRTKLDSFRSDLVSFKKIGLDSMIFIYQFADHIRYAPLTHVVFELLEESKIIAVTSTITLTEVFVQPEKEKNQLIISEYEKVFQNLPNLETVPVNWQIARLSAKLRANFPKIKTPDAIQISSSLLKEYPAFLTNDQKLKKVAFLKVLILEDYL</sequence>
<evidence type="ECO:0000259" key="1">
    <source>
        <dbReference type="Pfam" id="PF01850"/>
    </source>
</evidence>
<dbReference type="EMBL" id="MGAG01000002">
    <property type="protein sequence ID" value="OGK42388.1"/>
    <property type="molecule type" value="Genomic_DNA"/>
</dbReference>
<dbReference type="Gene3D" id="3.40.50.1010">
    <property type="entry name" value="5'-nuclease"/>
    <property type="match status" value="1"/>
</dbReference>
<dbReference type="Pfam" id="PF01850">
    <property type="entry name" value="PIN"/>
    <property type="match status" value="1"/>
</dbReference>
<comment type="caution">
    <text evidence="2">The sequence shown here is derived from an EMBL/GenBank/DDBJ whole genome shotgun (WGS) entry which is preliminary data.</text>
</comment>
<dbReference type="SUPFAM" id="SSF88723">
    <property type="entry name" value="PIN domain-like"/>
    <property type="match status" value="1"/>
</dbReference>
<dbReference type="Proteomes" id="UP000177698">
    <property type="component" value="Unassembled WGS sequence"/>
</dbReference>